<evidence type="ECO:0000313" key="10">
    <source>
        <dbReference type="Proteomes" id="UP000678499"/>
    </source>
</evidence>
<evidence type="ECO:0000256" key="1">
    <source>
        <dbReference type="ARBA" id="ARBA00001974"/>
    </source>
</evidence>
<dbReference type="SUPFAM" id="SSF52343">
    <property type="entry name" value="Ferredoxin reductase-like, C-terminal NADP-linked domain"/>
    <property type="match status" value="1"/>
</dbReference>
<dbReference type="SUPFAM" id="SSF63380">
    <property type="entry name" value="Riboflavin synthase domain-like"/>
    <property type="match status" value="1"/>
</dbReference>
<dbReference type="Gene3D" id="3.40.50.80">
    <property type="entry name" value="Nucleotide-binding domain of ferredoxin-NADP reductase (FNR) module"/>
    <property type="match status" value="1"/>
</dbReference>
<keyword evidence="3 6" id="KW-0285">Flavoprotein</keyword>
<dbReference type="InterPro" id="IPR039261">
    <property type="entry name" value="FNR_nucleotide-bd"/>
</dbReference>
<keyword evidence="4 6" id="KW-0274">FAD</keyword>
<feature type="region of interest" description="Disordered" evidence="7">
    <location>
        <begin position="146"/>
        <end position="169"/>
    </location>
</feature>
<dbReference type="InterPro" id="IPR017938">
    <property type="entry name" value="Riboflavin_synthase-like_b-brl"/>
</dbReference>
<dbReference type="CDD" id="cd06183">
    <property type="entry name" value="cyt_b5_reduct_like"/>
    <property type="match status" value="1"/>
</dbReference>
<dbReference type="Gene3D" id="1.20.140.10">
    <property type="entry name" value="Butyryl-CoA Dehydrogenase, subunit A, domain 3"/>
    <property type="match status" value="1"/>
</dbReference>
<accession>A0A7R9GF36</accession>
<evidence type="ECO:0000313" key="9">
    <source>
        <dbReference type="EMBL" id="CAD7280245.1"/>
    </source>
</evidence>
<gene>
    <name evidence="9" type="ORF">NMOB1V02_LOCUS7907</name>
</gene>
<organism evidence="9">
    <name type="scientific">Notodromas monacha</name>
    <dbReference type="NCBI Taxonomy" id="399045"/>
    <lineage>
        <taxon>Eukaryota</taxon>
        <taxon>Metazoa</taxon>
        <taxon>Ecdysozoa</taxon>
        <taxon>Arthropoda</taxon>
        <taxon>Crustacea</taxon>
        <taxon>Oligostraca</taxon>
        <taxon>Ostracoda</taxon>
        <taxon>Podocopa</taxon>
        <taxon>Podocopida</taxon>
        <taxon>Cypridocopina</taxon>
        <taxon>Cypridoidea</taxon>
        <taxon>Cyprididae</taxon>
        <taxon>Notodromas</taxon>
    </lineage>
</organism>
<keyword evidence="10" id="KW-1185">Reference proteome</keyword>
<evidence type="ECO:0000256" key="2">
    <source>
        <dbReference type="ARBA" id="ARBA00006105"/>
    </source>
</evidence>
<comment type="cofactor">
    <cofactor evidence="1 6">
        <name>FAD</name>
        <dbReference type="ChEBI" id="CHEBI:57692"/>
    </cofactor>
</comment>
<dbReference type="PANTHER" id="PTHR19370">
    <property type="entry name" value="NADH-CYTOCHROME B5 REDUCTASE"/>
    <property type="match status" value="1"/>
</dbReference>
<evidence type="ECO:0000256" key="4">
    <source>
        <dbReference type="ARBA" id="ARBA00022827"/>
    </source>
</evidence>
<proteinExistence type="inferred from homology"/>
<dbReference type="InterPro" id="IPR036250">
    <property type="entry name" value="AcylCo_DH-like_C"/>
</dbReference>
<name>A0A7R9GF36_9CRUS</name>
<dbReference type="InterPro" id="IPR009075">
    <property type="entry name" value="AcylCo_DH/oxidase_C"/>
</dbReference>
<feature type="binding site" evidence="6">
    <location>
        <position position="253"/>
    </location>
    <ligand>
        <name>FAD</name>
        <dbReference type="ChEBI" id="CHEBI:57692"/>
    </ligand>
</feature>
<protein>
    <recommendedName>
        <fullName evidence="8">FAD-binding FR-type domain-containing protein</fullName>
    </recommendedName>
</protein>
<evidence type="ECO:0000256" key="6">
    <source>
        <dbReference type="PIRSR" id="PIRSR601834-1"/>
    </source>
</evidence>
<feature type="binding site" evidence="6">
    <location>
        <position position="251"/>
    </location>
    <ligand>
        <name>FAD</name>
        <dbReference type="ChEBI" id="CHEBI:57692"/>
    </ligand>
</feature>
<evidence type="ECO:0000256" key="5">
    <source>
        <dbReference type="ARBA" id="ARBA00023002"/>
    </source>
</evidence>
<dbReference type="PROSITE" id="PS51384">
    <property type="entry name" value="FAD_FR"/>
    <property type="match status" value="1"/>
</dbReference>
<dbReference type="EMBL" id="CAJPEX010002038">
    <property type="protein sequence ID" value="CAG0920397.1"/>
    <property type="molecule type" value="Genomic_DNA"/>
</dbReference>
<dbReference type="InterPro" id="IPR017927">
    <property type="entry name" value="FAD-bd_FR_type"/>
</dbReference>
<dbReference type="EMBL" id="OA884075">
    <property type="protein sequence ID" value="CAD7280245.1"/>
    <property type="molecule type" value="Genomic_DNA"/>
</dbReference>
<dbReference type="PANTHER" id="PTHR19370:SF184">
    <property type="entry name" value="NADH-CYTOCHROME B5 REDUCTASE-LIKE"/>
    <property type="match status" value="1"/>
</dbReference>
<dbReference type="Proteomes" id="UP000678499">
    <property type="component" value="Unassembled WGS sequence"/>
</dbReference>
<dbReference type="AlphaFoldDB" id="A0A7R9GF36"/>
<dbReference type="Pfam" id="PF00441">
    <property type="entry name" value="Acyl-CoA_dh_1"/>
    <property type="match status" value="1"/>
</dbReference>
<dbReference type="GO" id="GO:0016627">
    <property type="term" value="F:oxidoreductase activity, acting on the CH-CH group of donors"/>
    <property type="evidence" value="ECO:0007669"/>
    <property type="project" value="InterPro"/>
</dbReference>
<evidence type="ECO:0000259" key="8">
    <source>
        <dbReference type="PROSITE" id="PS51384"/>
    </source>
</evidence>
<comment type="similarity">
    <text evidence="2">Belongs to the flavoprotein pyridine nucleotide cytochrome reductase family.</text>
</comment>
<feature type="domain" description="FAD-binding FR-type" evidence="8">
    <location>
        <begin position="196"/>
        <end position="303"/>
    </location>
</feature>
<reference evidence="9" key="1">
    <citation type="submission" date="2020-11" db="EMBL/GenBank/DDBJ databases">
        <authorList>
            <person name="Tran Van P."/>
        </authorList>
    </citation>
    <scope>NUCLEOTIDE SEQUENCE</scope>
</reference>
<keyword evidence="5" id="KW-0560">Oxidoreductase</keyword>
<dbReference type="Gene3D" id="2.40.30.10">
    <property type="entry name" value="Translation factors"/>
    <property type="match status" value="1"/>
</dbReference>
<dbReference type="Pfam" id="PF00970">
    <property type="entry name" value="FAD_binding_6"/>
    <property type="match status" value="1"/>
</dbReference>
<sequence>MCRLDVLTLVKAIDVATNHNDWSLAADSSFRPRAAFTPWALQLKSVAARVADDTTTRMVRACGGAGYSQAVGIERLLRDSKAYWLMGPSTEMARKLVGQMALRGVDSLDLFESVCDYNALFHQANKLAVDNKRLVAAKLLADADRQETKDLQSSAGNDQKQGEDFDNPFNTTPTAYNDMVLITEDQVRHQPGLHPTQWTRLKLAKKIKLDKENLLVIFHLPTETDHTGTLPGQHISARMSGKNGPREKFRRYYSPISRPDDFGKLELIVRSDSNGVFAQHINAMAEGDDSLEFRGPSGGFEYFSNTLDYLIADDEEDRCKMFLFYANAKPSQILLRNELTRRTYDENFVAKFVVHDGHGAGVSASSSLFEEGYMDENFFRRNLPPDLMSKRHKILVCGGPQMIISVLYALRAVGVASESIFIYGPTAAEYIRAIYGRTASLSSHRSFECGGSPSLLTSAQKSLCSARQIVSEDGRKLVITEHAVSTGIRLENWSETPELVRDETGTLLVLPAASNNNSDTLATSE</sequence>
<dbReference type="OrthoDB" id="432685at2759"/>
<dbReference type="InterPro" id="IPR008333">
    <property type="entry name" value="Cbr1-like_FAD-bd_dom"/>
</dbReference>
<dbReference type="InterPro" id="IPR001834">
    <property type="entry name" value="CBR-like"/>
</dbReference>
<dbReference type="SUPFAM" id="SSF47203">
    <property type="entry name" value="Acyl-CoA dehydrogenase C-terminal domain-like"/>
    <property type="match status" value="1"/>
</dbReference>
<evidence type="ECO:0000256" key="7">
    <source>
        <dbReference type="SAM" id="MobiDB-lite"/>
    </source>
</evidence>
<evidence type="ECO:0000256" key="3">
    <source>
        <dbReference type="ARBA" id="ARBA00022630"/>
    </source>
</evidence>
<feature type="binding site" evidence="6">
    <location>
        <position position="268"/>
    </location>
    <ligand>
        <name>FAD</name>
        <dbReference type="ChEBI" id="CHEBI:57692"/>
    </ligand>
</feature>